<dbReference type="GeneID" id="107425825"/>
<dbReference type="CDD" id="cd00018">
    <property type="entry name" value="AP2"/>
    <property type="match status" value="1"/>
</dbReference>
<dbReference type="Gene3D" id="3.30.730.10">
    <property type="entry name" value="AP2/ERF domain"/>
    <property type="match status" value="1"/>
</dbReference>
<evidence type="ECO:0000259" key="8">
    <source>
        <dbReference type="PROSITE" id="PS51032"/>
    </source>
</evidence>
<comment type="subcellular location">
    <subcellularLocation>
        <location evidence="1">Nucleus</location>
    </subcellularLocation>
</comment>
<dbReference type="PROSITE" id="PS51032">
    <property type="entry name" value="AP2_ERF"/>
    <property type="match status" value="1"/>
</dbReference>
<dbReference type="PANTHER" id="PTHR31190:SF72">
    <property type="entry name" value="AP2 DOMAIN CONTAINING PROTEIN, EXPRESSED"/>
    <property type="match status" value="1"/>
</dbReference>
<sequence>MSFSFFQHANFETQLSELPQSLLVSNFSWDELPYNQDSLSFDILDLIADSGNRHPFDNITAQEIVRETSTSLSASLSSSSLSLLSSETISSEDQKKKQMTANAKGKKHANKKEKSYIGVRRRPWGKYAAEIRDSTRHGTRVWLGTFDSAEAAALAYDQAALLMRGPTAVLNFPVQRVRDSLLEMKYSCSIGSSPAVVLKEKHYMQRKSSKCRNNNKGKNIKGRKQISDTTNMVVLEDLGAELLEELLASCT</sequence>
<dbReference type="RefSeq" id="XP_015891359.3">
    <property type="nucleotide sequence ID" value="XM_016035873.3"/>
</dbReference>
<evidence type="ECO:0000256" key="1">
    <source>
        <dbReference type="ARBA" id="ARBA00004123"/>
    </source>
</evidence>
<dbReference type="InterPro" id="IPR036955">
    <property type="entry name" value="AP2/ERF_dom_sf"/>
</dbReference>
<keyword evidence="3" id="KW-0238">DNA-binding</keyword>
<dbReference type="InterPro" id="IPR016177">
    <property type="entry name" value="DNA-bd_dom_sf"/>
</dbReference>
<keyword evidence="2" id="KW-0805">Transcription regulation</keyword>
<evidence type="ECO:0000256" key="2">
    <source>
        <dbReference type="ARBA" id="ARBA00023015"/>
    </source>
</evidence>
<dbReference type="InterPro" id="IPR001471">
    <property type="entry name" value="AP2/ERF_dom"/>
</dbReference>
<dbReference type="PANTHER" id="PTHR31190">
    <property type="entry name" value="DNA-BINDING DOMAIN"/>
    <property type="match status" value="1"/>
</dbReference>
<organism evidence="9">
    <name type="scientific">Ziziphus jujuba</name>
    <name type="common">Chinese jujube</name>
    <name type="synonym">Ziziphus sativa</name>
    <dbReference type="NCBI Taxonomy" id="326968"/>
    <lineage>
        <taxon>Eukaryota</taxon>
        <taxon>Viridiplantae</taxon>
        <taxon>Streptophyta</taxon>
        <taxon>Embryophyta</taxon>
        <taxon>Tracheophyta</taxon>
        <taxon>Spermatophyta</taxon>
        <taxon>Magnoliopsida</taxon>
        <taxon>eudicotyledons</taxon>
        <taxon>Gunneridae</taxon>
        <taxon>Pentapetalae</taxon>
        <taxon>rosids</taxon>
        <taxon>fabids</taxon>
        <taxon>Rosales</taxon>
        <taxon>Rhamnaceae</taxon>
        <taxon>Paliureae</taxon>
        <taxon>Ziziphus</taxon>
    </lineage>
</organism>
<proteinExistence type="inferred from homology"/>
<feature type="domain" description="AP2/ERF" evidence="8">
    <location>
        <begin position="115"/>
        <end position="173"/>
    </location>
</feature>
<evidence type="ECO:0000256" key="4">
    <source>
        <dbReference type="ARBA" id="ARBA00023163"/>
    </source>
</evidence>
<evidence type="ECO:0000256" key="7">
    <source>
        <dbReference type="SAM" id="MobiDB-lite"/>
    </source>
</evidence>
<feature type="region of interest" description="Disordered" evidence="7">
    <location>
        <begin position="89"/>
        <end position="112"/>
    </location>
</feature>
<evidence type="ECO:0000313" key="9">
    <source>
        <dbReference type="RefSeq" id="XP_015891359.3"/>
    </source>
</evidence>
<dbReference type="GO" id="GO:0009873">
    <property type="term" value="P:ethylene-activated signaling pathway"/>
    <property type="evidence" value="ECO:0007669"/>
    <property type="project" value="InterPro"/>
</dbReference>
<dbReference type="GO" id="GO:0003700">
    <property type="term" value="F:DNA-binding transcription factor activity"/>
    <property type="evidence" value="ECO:0007669"/>
    <property type="project" value="InterPro"/>
</dbReference>
<evidence type="ECO:0000256" key="6">
    <source>
        <dbReference type="ARBA" id="ARBA00024343"/>
    </source>
</evidence>
<dbReference type="SMART" id="SM00380">
    <property type="entry name" value="AP2"/>
    <property type="match status" value="1"/>
</dbReference>
<dbReference type="GO" id="GO:0005634">
    <property type="term" value="C:nucleus"/>
    <property type="evidence" value="ECO:0007669"/>
    <property type="project" value="UniProtKB-SubCell"/>
</dbReference>
<keyword evidence="4" id="KW-0804">Transcription</keyword>
<dbReference type="KEGG" id="zju:107425825"/>
<gene>
    <name evidence="9" type="primary">LOC107425825</name>
</gene>
<protein>
    <submittedName>
        <fullName evidence="9">Ethylene-response factor C3</fullName>
    </submittedName>
</protein>
<dbReference type="AlphaFoldDB" id="A0A6P4AB80"/>
<evidence type="ECO:0000256" key="5">
    <source>
        <dbReference type="ARBA" id="ARBA00023242"/>
    </source>
</evidence>
<keyword evidence="5" id="KW-0539">Nucleus</keyword>
<dbReference type="SUPFAM" id="SSF54171">
    <property type="entry name" value="DNA-binding domain"/>
    <property type="match status" value="1"/>
</dbReference>
<reference evidence="9" key="1">
    <citation type="submission" date="2025-05" db="UniProtKB">
        <authorList>
            <consortium name="RefSeq"/>
        </authorList>
    </citation>
    <scope>IDENTIFICATION</scope>
    <source>
        <tissue evidence="9">Seedling</tissue>
    </source>
</reference>
<dbReference type="GO" id="GO:0003677">
    <property type="term" value="F:DNA binding"/>
    <property type="evidence" value="ECO:0007669"/>
    <property type="project" value="UniProtKB-KW"/>
</dbReference>
<dbReference type="FunFam" id="3.30.730.10:FF:000001">
    <property type="entry name" value="Ethylene-responsive transcription factor 2"/>
    <property type="match status" value="1"/>
</dbReference>
<dbReference type="PRINTS" id="PR00367">
    <property type="entry name" value="ETHRSPELEMNT"/>
</dbReference>
<comment type="similarity">
    <text evidence="6">Belongs to the AP2/ERF transcription factor family. ERF subfamily.</text>
</comment>
<accession>A0A6P4AB80</accession>
<evidence type="ECO:0000256" key="3">
    <source>
        <dbReference type="ARBA" id="ARBA00023125"/>
    </source>
</evidence>
<name>A0A6P4AB80_ZIZJJ</name>
<dbReference type="InterPro" id="IPR044808">
    <property type="entry name" value="ERF_plant"/>
</dbReference>
<dbReference type="Pfam" id="PF00847">
    <property type="entry name" value="AP2"/>
    <property type="match status" value="1"/>
</dbReference>